<keyword evidence="3" id="KW-1185">Reference proteome</keyword>
<evidence type="ECO:0000313" key="2">
    <source>
        <dbReference type="EMBL" id="KAK2660021.1"/>
    </source>
</evidence>
<sequence>MATIRKEREMLKCSLEGIKVKNVYSCCEGSCKRARIYKTEELDLKIKNIEEELQQYKAMKDDLEQLKVTQDEVKQMREFLKITMSQSNIQLPPTTANVLPDNVVEHAMRF</sequence>
<comment type="caution">
    <text evidence="2">The sequence shown here is derived from an EMBL/GenBank/DDBJ whole genome shotgun (WGS) entry which is preliminary data.</text>
</comment>
<evidence type="ECO:0000313" key="3">
    <source>
        <dbReference type="Proteomes" id="UP001280121"/>
    </source>
</evidence>
<proteinExistence type="predicted"/>
<name>A0AAD9XIV0_9ROSI</name>
<gene>
    <name evidence="2" type="ORF">Ddye_006554</name>
</gene>
<dbReference type="AlphaFoldDB" id="A0AAD9XIV0"/>
<feature type="coiled-coil region" evidence="1">
    <location>
        <begin position="39"/>
        <end position="76"/>
    </location>
</feature>
<dbReference type="EMBL" id="JANJYI010000002">
    <property type="protein sequence ID" value="KAK2660021.1"/>
    <property type="molecule type" value="Genomic_DNA"/>
</dbReference>
<accession>A0AAD9XIV0</accession>
<keyword evidence="1" id="KW-0175">Coiled coil</keyword>
<organism evidence="2 3">
    <name type="scientific">Dipteronia dyeriana</name>
    <dbReference type="NCBI Taxonomy" id="168575"/>
    <lineage>
        <taxon>Eukaryota</taxon>
        <taxon>Viridiplantae</taxon>
        <taxon>Streptophyta</taxon>
        <taxon>Embryophyta</taxon>
        <taxon>Tracheophyta</taxon>
        <taxon>Spermatophyta</taxon>
        <taxon>Magnoliopsida</taxon>
        <taxon>eudicotyledons</taxon>
        <taxon>Gunneridae</taxon>
        <taxon>Pentapetalae</taxon>
        <taxon>rosids</taxon>
        <taxon>malvids</taxon>
        <taxon>Sapindales</taxon>
        <taxon>Sapindaceae</taxon>
        <taxon>Hippocastanoideae</taxon>
        <taxon>Acereae</taxon>
        <taxon>Dipteronia</taxon>
    </lineage>
</organism>
<evidence type="ECO:0000256" key="1">
    <source>
        <dbReference type="SAM" id="Coils"/>
    </source>
</evidence>
<protein>
    <submittedName>
        <fullName evidence="2">Uncharacterized protein</fullName>
    </submittedName>
</protein>
<reference evidence="2" key="1">
    <citation type="journal article" date="2023" name="Plant J.">
        <title>Genome sequences and population genomics provide insights into the demographic history, inbreeding, and mutation load of two 'living fossil' tree species of Dipteronia.</title>
        <authorList>
            <person name="Feng Y."/>
            <person name="Comes H.P."/>
            <person name="Chen J."/>
            <person name="Zhu S."/>
            <person name="Lu R."/>
            <person name="Zhang X."/>
            <person name="Li P."/>
            <person name="Qiu J."/>
            <person name="Olsen K.M."/>
            <person name="Qiu Y."/>
        </authorList>
    </citation>
    <scope>NUCLEOTIDE SEQUENCE</scope>
    <source>
        <strain evidence="2">KIB01</strain>
    </source>
</reference>
<dbReference type="Proteomes" id="UP001280121">
    <property type="component" value="Unassembled WGS sequence"/>
</dbReference>